<dbReference type="STRING" id="542762.A0A4S4D6B2"/>
<proteinExistence type="predicted"/>
<evidence type="ECO:0000256" key="1">
    <source>
        <dbReference type="SAM" id="Coils"/>
    </source>
</evidence>
<evidence type="ECO:0000256" key="2">
    <source>
        <dbReference type="SAM" id="MobiDB-lite"/>
    </source>
</evidence>
<dbReference type="PANTHER" id="PTHR23172:SF87">
    <property type="entry name" value="CHAPERONE DNAJ-DOMAIN SUPERFAMILY PROTEIN"/>
    <property type="match status" value="1"/>
</dbReference>
<feature type="compositionally biased region" description="Basic and acidic residues" evidence="2">
    <location>
        <begin position="621"/>
        <end position="635"/>
    </location>
</feature>
<accession>A0A4S4D6B2</accession>
<feature type="region of interest" description="Disordered" evidence="2">
    <location>
        <begin position="749"/>
        <end position="800"/>
    </location>
</feature>
<feature type="compositionally biased region" description="Basic and acidic residues" evidence="2">
    <location>
        <begin position="1199"/>
        <end position="1217"/>
    </location>
</feature>
<feature type="compositionally biased region" description="Polar residues" evidence="2">
    <location>
        <begin position="945"/>
        <end position="961"/>
    </location>
</feature>
<feature type="region of interest" description="Disordered" evidence="2">
    <location>
        <begin position="620"/>
        <end position="705"/>
    </location>
</feature>
<feature type="region of interest" description="Disordered" evidence="2">
    <location>
        <begin position="847"/>
        <end position="875"/>
    </location>
</feature>
<feature type="compositionally biased region" description="Acidic residues" evidence="2">
    <location>
        <begin position="785"/>
        <end position="798"/>
    </location>
</feature>
<feature type="compositionally biased region" description="Polar residues" evidence="2">
    <location>
        <begin position="971"/>
        <end position="982"/>
    </location>
</feature>
<dbReference type="GO" id="GO:0030276">
    <property type="term" value="F:clathrin binding"/>
    <property type="evidence" value="ECO:0007669"/>
    <property type="project" value="TreeGrafter"/>
</dbReference>
<feature type="compositionally biased region" description="Basic and acidic residues" evidence="2">
    <location>
        <begin position="1155"/>
        <end position="1185"/>
    </location>
</feature>
<feature type="compositionally biased region" description="Polar residues" evidence="2">
    <location>
        <begin position="1218"/>
        <end position="1227"/>
    </location>
</feature>
<dbReference type="GO" id="GO:0072318">
    <property type="term" value="P:clathrin coat disassembly"/>
    <property type="evidence" value="ECO:0007669"/>
    <property type="project" value="TreeGrafter"/>
</dbReference>
<feature type="compositionally biased region" description="Basic and acidic residues" evidence="2">
    <location>
        <begin position="755"/>
        <end position="773"/>
    </location>
</feature>
<feature type="compositionally biased region" description="Basic and acidic residues" evidence="2">
    <location>
        <begin position="695"/>
        <end position="705"/>
    </location>
</feature>
<dbReference type="Gene3D" id="1.10.287.110">
    <property type="entry name" value="DnaJ domain"/>
    <property type="match status" value="1"/>
</dbReference>
<dbReference type="PANTHER" id="PTHR23172">
    <property type="entry name" value="AUXILIN/CYCLIN G-ASSOCIATED KINASE-RELATED"/>
    <property type="match status" value="1"/>
</dbReference>
<feature type="compositionally biased region" description="Acidic residues" evidence="2">
    <location>
        <begin position="683"/>
        <end position="694"/>
    </location>
</feature>
<protein>
    <recommendedName>
        <fullName evidence="5">J domain-containing protein</fullName>
    </recommendedName>
</protein>
<feature type="coiled-coil region" evidence="1">
    <location>
        <begin position="1238"/>
        <end position="1289"/>
    </location>
</feature>
<feature type="region of interest" description="Disordered" evidence="2">
    <location>
        <begin position="204"/>
        <end position="320"/>
    </location>
</feature>
<organism evidence="3 4">
    <name type="scientific">Camellia sinensis var. sinensis</name>
    <name type="common">China tea</name>
    <dbReference type="NCBI Taxonomy" id="542762"/>
    <lineage>
        <taxon>Eukaryota</taxon>
        <taxon>Viridiplantae</taxon>
        <taxon>Streptophyta</taxon>
        <taxon>Embryophyta</taxon>
        <taxon>Tracheophyta</taxon>
        <taxon>Spermatophyta</taxon>
        <taxon>Magnoliopsida</taxon>
        <taxon>eudicotyledons</taxon>
        <taxon>Gunneridae</taxon>
        <taxon>Pentapetalae</taxon>
        <taxon>asterids</taxon>
        <taxon>Ericales</taxon>
        <taxon>Theaceae</taxon>
        <taxon>Camellia</taxon>
    </lineage>
</organism>
<dbReference type="Proteomes" id="UP000306102">
    <property type="component" value="Unassembled WGS sequence"/>
</dbReference>
<gene>
    <name evidence="3" type="ORF">TEA_022231</name>
</gene>
<dbReference type="EMBL" id="SDRB02012377">
    <property type="protein sequence ID" value="THF97929.1"/>
    <property type="molecule type" value="Genomic_DNA"/>
</dbReference>
<feature type="compositionally biased region" description="Basic and acidic residues" evidence="2">
    <location>
        <begin position="204"/>
        <end position="214"/>
    </location>
</feature>
<keyword evidence="4" id="KW-1185">Reference proteome</keyword>
<evidence type="ECO:0008006" key="5">
    <source>
        <dbReference type="Google" id="ProtNLM"/>
    </source>
</evidence>
<keyword evidence="1" id="KW-0175">Coiled coil</keyword>
<evidence type="ECO:0000313" key="4">
    <source>
        <dbReference type="Proteomes" id="UP000306102"/>
    </source>
</evidence>
<comment type="caution">
    <text evidence="3">The sequence shown here is derived from an EMBL/GenBank/DDBJ whole genome shotgun (WGS) entry which is preliminary data.</text>
</comment>
<feature type="region of interest" description="Disordered" evidence="2">
    <location>
        <begin position="121"/>
        <end position="145"/>
    </location>
</feature>
<feature type="region of interest" description="Disordered" evidence="2">
    <location>
        <begin position="944"/>
        <end position="990"/>
    </location>
</feature>
<feature type="region of interest" description="Disordered" evidence="2">
    <location>
        <begin position="1064"/>
        <end position="1100"/>
    </location>
</feature>
<dbReference type="GO" id="GO:0072583">
    <property type="term" value="P:clathrin-dependent endocytosis"/>
    <property type="evidence" value="ECO:0007669"/>
    <property type="project" value="TreeGrafter"/>
</dbReference>
<name>A0A4S4D6B2_CAMSN</name>
<reference evidence="3 4" key="1">
    <citation type="journal article" date="2018" name="Proc. Natl. Acad. Sci. U.S.A.">
        <title>Draft genome sequence of Camellia sinensis var. sinensis provides insights into the evolution of the tea genome and tea quality.</title>
        <authorList>
            <person name="Wei C."/>
            <person name="Yang H."/>
            <person name="Wang S."/>
            <person name="Zhao J."/>
            <person name="Liu C."/>
            <person name="Gao L."/>
            <person name="Xia E."/>
            <person name="Lu Y."/>
            <person name="Tai Y."/>
            <person name="She G."/>
            <person name="Sun J."/>
            <person name="Cao H."/>
            <person name="Tong W."/>
            <person name="Gao Q."/>
            <person name="Li Y."/>
            <person name="Deng W."/>
            <person name="Jiang X."/>
            <person name="Wang W."/>
            <person name="Chen Q."/>
            <person name="Zhang S."/>
            <person name="Li H."/>
            <person name="Wu J."/>
            <person name="Wang P."/>
            <person name="Li P."/>
            <person name="Shi C."/>
            <person name="Zheng F."/>
            <person name="Jian J."/>
            <person name="Huang B."/>
            <person name="Shan D."/>
            <person name="Shi M."/>
            <person name="Fang C."/>
            <person name="Yue Y."/>
            <person name="Li F."/>
            <person name="Li D."/>
            <person name="Wei S."/>
            <person name="Han B."/>
            <person name="Jiang C."/>
            <person name="Yin Y."/>
            <person name="Xia T."/>
            <person name="Zhang Z."/>
            <person name="Bennetzen J.L."/>
            <person name="Zhao S."/>
            <person name="Wan X."/>
        </authorList>
    </citation>
    <scope>NUCLEOTIDE SEQUENCE [LARGE SCALE GENOMIC DNA]</scope>
    <source>
        <strain evidence="4">cv. Shuchazao</strain>
        <tissue evidence="3">Leaf</tissue>
    </source>
</reference>
<dbReference type="InterPro" id="IPR036869">
    <property type="entry name" value="J_dom_sf"/>
</dbReference>
<dbReference type="SUPFAM" id="SSF46565">
    <property type="entry name" value="Chaperone J-domain"/>
    <property type="match status" value="1"/>
</dbReference>
<feature type="region of interest" description="Disordered" evidence="2">
    <location>
        <begin position="348"/>
        <end position="389"/>
    </location>
</feature>
<feature type="region of interest" description="Disordered" evidence="2">
    <location>
        <begin position="1146"/>
        <end position="1230"/>
    </location>
</feature>
<feature type="compositionally biased region" description="Low complexity" evidence="2">
    <location>
        <begin position="267"/>
        <end position="283"/>
    </location>
</feature>
<feature type="compositionally biased region" description="Acidic residues" evidence="2">
    <location>
        <begin position="663"/>
        <end position="675"/>
    </location>
</feature>
<dbReference type="GO" id="GO:0005737">
    <property type="term" value="C:cytoplasm"/>
    <property type="evidence" value="ECO:0007669"/>
    <property type="project" value="TreeGrafter"/>
</dbReference>
<dbReference type="GO" id="GO:0031982">
    <property type="term" value="C:vesicle"/>
    <property type="evidence" value="ECO:0007669"/>
    <property type="project" value="TreeGrafter"/>
</dbReference>
<feature type="compositionally biased region" description="Basic and acidic residues" evidence="2">
    <location>
        <begin position="363"/>
        <end position="389"/>
    </location>
</feature>
<feature type="compositionally biased region" description="Polar residues" evidence="2">
    <location>
        <begin position="246"/>
        <end position="266"/>
    </location>
</feature>
<evidence type="ECO:0000313" key="3">
    <source>
        <dbReference type="EMBL" id="THF97929.1"/>
    </source>
</evidence>
<sequence length="1403" mass="157073">MESLSRPLHRNQASSATFSKKLSNVNSFSAKNAYDGVFDGASKFGAATSSTRIEDYSEIFGGSQASRASSIPILDLSALDEARVSADARTSNLDYSKIFGGLRGEDIAISYEEMFATPKGAKSFSDEARTPAKAASPSDGSDQLNRSREENFQYAAPNQSSEGMKQFNMSYHKTIQRSDDETNGTTHVAQLRAVPAFTCFIDENHPHRKTEGDKSVPPTKVDVKSPPKVDVNLTKKQTSDDIGKFKTQSSWDKFNSINKSFSVNENSPKTHPSKKSSPSSLPKSEPKRSMDSKFKAPKSDASRAGPGDCSPSYSDEEVDVNSAAAASAAALRIALEKAQASIRIAKELMDRKKDGPQRFSKPSSKDGLDVKKRKEDKATIEENRTREKNGKEIFQSADVVLQVFTKSEREKARRSGKVAPDFKESEEIFIVKEVGGETKGNKLESAEDCEALRSGKVAPEFKESEEIFIVKEVGGETNGNKLESAEDCEALRSGKVAPDFKENKEIFNVKEVGGETNGNKLESAKDCEARRQFSEVANQGECRTETLMGECEDGINNIMPSVDTHKCGRKEMETEKEILEQLDGYGKKVDEEAPKLEDFEGKLNAVKMARDLKQPIYKLDTAQEVHEQEENEKARVAQGDEETEEKQKASSGQETYEKKLEESLEESENEEFFESEEGKANSDEEGLDDAQESLENEKKQEEVFQKEQNKLLKDVQDEEESVNMLQKISEQEEIAKRLQEACEWVDNEEGCEVESNEKGQNDAHKEEDNEKSLHINYNRVSDGPSGDESEEKQEDDSDWVAKEKILVEACEYEETENMKRETKGNAATELNPEAVLETMNLDATRDACKQDADESVSKSQEAHIHDKNDDDLNFEENERISDVTQSSCDYKEDENGFGAVEVAHELGEKEICKLGDLVEDAAEHIEIDTEMKYATEALLFDDNSENIGSTAPNSGPKQTYQNEKEAELDSNLGSGINISECESGTGEKKFEEDKIASDLEEVESFDSADEERQWVEMEEKIEASQPHSVFKGEGKMIGIDEEIETSQSFEKNEENLNKTFAVEEKEAKETAQEEVKAEKENLSKNDEANKREREREKDKRVVERAIREARERAFAEARERAERAAVERATAEARQRVMADARERFEKSSAAAKSSAEKASIKAKLKAERAAVERATAEARERALEKALSQKATTSGVREQAERYVSEKFSSDSRDNGMRQSFPSSDTQKFDGIIGESAQRNKARLERHQRTMERAAKALAEKNKRDLLAQKEQAEKNKLAETLDAEVKRWSSGKEGNLRALLSTLQYILGPDSSWQPISLTEIVTTSAVKKAYRKATLHVHPDKLQQRGASIQQKYICEKVFDLLKVGCLEQVQLRREVTAVYSEERRQQFLVELAAIQIQIL</sequence>
<feature type="compositionally biased region" description="Basic and acidic residues" evidence="2">
    <location>
        <begin position="284"/>
        <end position="301"/>
    </location>
</feature>
<feature type="region of interest" description="Disordered" evidence="2">
    <location>
        <begin position="813"/>
        <end position="833"/>
    </location>
</feature>